<keyword evidence="2" id="KW-0378">Hydrolase</keyword>
<evidence type="ECO:0000259" key="1">
    <source>
        <dbReference type="Pfam" id="PF01321"/>
    </source>
</evidence>
<organism evidence="2 3">
    <name type="scientific">Enterococcus alishanensis</name>
    <dbReference type="NCBI Taxonomy" id="1303817"/>
    <lineage>
        <taxon>Bacteria</taxon>
        <taxon>Bacillati</taxon>
        <taxon>Bacillota</taxon>
        <taxon>Bacilli</taxon>
        <taxon>Lactobacillales</taxon>
        <taxon>Enterococcaceae</taxon>
        <taxon>Enterococcus</taxon>
    </lineage>
</organism>
<evidence type="ECO:0000313" key="3">
    <source>
        <dbReference type="Proteomes" id="UP000774130"/>
    </source>
</evidence>
<dbReference type="GO" id="GO:0004177">
    <property type="term" value="F:aminopeptidase activity"/>
    <property type="evidence" value="ECO:0007669"/>
    <property type="project" value="UniProtKB-KW"/>
</dbReference>
<proteinExistence type="predicted"/>
<comment type="caution">
    <text evidence="2">The sequence shown here is derived from an EMBL/GenBank/DDBJ whole genome shotgun (WGS) entry which is preliminary data.</text>
</comment>
<dbReference type="Pfam" id="PF01321">
    <property type="entry name" value="Creatinase_N"/>
    <property type="match status" value="1"/>
</dbReference>
<feature type="domain" description="Creatinase N-terminal" evidence="1">
    <location>
        <begin position="30"/>
        <end position="85"/>
    </location>
</feature>
<dbReference type="CDD" id="cd01066">
    <property type="entry name" value="APP_MetAP"/>
    <property type="match status" value="1"/>
</dbReference>
<evidence type="ECO:0000313" key="2">
    <source>
        <dbReference type="EMBL" id="MBV7390635.1"/>
    </source>
</evidence>
<gene>
    <name evidence="2" type="ORF">KUA55_08085</name>
</gene>
<reference evidence="2 3" key="1">
    <citation type="submission" date="2021-06" db="EMBL/GenBank/DDBJ databases">
        <title>Enterococcus alishanensis sp. nov., a novel lactic acid bacterium isolated from fresh coffee beans.</title>
        <authorList>
            <person name="Chen Y.-S."/>
        </authorList>
    </citation>
    <scope>NUCLEOTIDE SEQUENCE [LARGE SCALE GENOMIC DNA]</scope>
    <source>
        <strain evidence="2 3">ALS3</strain>
    </source>
</reference>
<dbReference type="EMBL" id="JAHUZB010000003">
    <property type="protein sequence ID" value="MBV7390635.1"/>
    <property type="molecule type" value="Genomic_DNA"/>
</dbReference>
<sequence length="457" mass="51210">MTIQTKKITSPQRSEDLAPIDLTDETLNQRRQIFLTKMKAAQLDAVVIYADREHGANFEYFTGFIPRFEEACLVLHQDGKAFLLLGNENTKMGKVARLENQVIHVPFFSLPNQPMLGDAPLSSYFAEAGLNNLTKVGVIGWKMFTSSIEDNRQLFDLPHYILQALQSITSVENVADLLLSPIDGLRVTNNANEIAHYSFGASLAGNCLLETLNQIELNKTELAIATSLSAFGQQHNVTTICATGERFSHATLYPRNKQTKLGDTFSLTTSYKGGLSSRAAFVANNVNDLPEKQQDYLEKVAYPYYQALVTWLKTVKLGLTGATLFTEIDKVLPQKDYHWELNPGHFIADEEWLSSPFAKNSSAVLQSGQLLQIDLIPKVAGYAGVGCEDGICLADEALREEIKRDYPKVWADFTRRRDYLAESLNIELAPEILPMSDTVAYYRPFLLNQELAFYNKE</sequence>
<keyword evidence="3" id="KW-1185">Reference proteome</keyword>
<accession>A0ABS6TCJ8</accession>
<protein>
    <submittedName>
        <fullName evidence="2">Aminopeptidase P family N-terminal domain-containing protein</fullName>
    </submittedName>
</protein>
<dbReference type="Proteomes" id="UP000774130">
    <property type="component" value="Unassembled WGS sequence"/>
</dbReference>
<keyword evidence="2" id="KW-0031">Aminopeptidase</keyword>
<name>A0ABS6TCJ8_9ENTE</name>
<dbReference type="InterPro" id="IPR000587">
    <property type="entry name" value="Creatinase_N"/>
</dbReference>
<dbReference type="RefSeq" id="WP_218325693.1">
    <property type="nucleotide sequence ID" value="NZ_JAHUZB010000003.1"/>
</dbReference>
<keyword evidence="2" id="KW-0645">Protease</keyword>